<dbReference type="Proteomes" id="UP000177876">
    <property type="component" value="Unassembled WGS sequence"/>
</dbReference>
<dbReference type="STRING" id="1797197.A2Y75_05425"/>
<gene>
    <name evidence="1" type="ORF">A2Y75_05425</name>
</gene>
<dbReference type="AlphaFoldDB" id="A0A1F2WGE2"/>
<comment type="caution">
    <text evidence="1">The sequence shown here is derived from an EMBL/GenBank/DDBJ whole genome shotgun (WGS) entry which is preliminary data.</text>
</comment>
<accession>A0A1F2WGE2</accession>
<evidence type="ECO:0000313" key="1">
    <source>
        <dbReference type="EMBL" id="OFW55856.1"/>
    </source>
</evidence>
<dbReference type="EMBL" id="MELK01000051">
    <property type="protein sequence ID" value="OFW55856.1"/>
    <property type="molecule type" value="Genomic_DNA"/>
</dbReference>
<name>A0A1F2WGE2_9ACTN</name>
<organism evidence="1 2">
    <name type="scientific">Candidatus Solincola sediminis</name>
    <dbReference type="NCBI Taxonomy" id="1797199"/>
    <lineage>
        <taxon>Bacteria</taxon>
        <taxon>Bacillati</taxon>
        <taxon>Actinomycetota</taxon>
        <taxon>Candidatus Geothermincolia</taxon>
        <taxon>Candidatus Geothermincolales</taxon>
        <taxon>Candidatus Geothermincolaceae</taxon>
        <taxon>Candidatus Solincola</taxon>
    </lineage>
</organism>
<evidence type="ECO:0000313" key="2">
    <source>
        <dbReference type="Proteomes" id="UP000177876"/>
    </source>
</evidence>
<sequence length="97" mass="10709">MRSTKRNEGVAAAKITLDVTSIHFISEDDDDYFEGAEFDARVHGLAARHSVTCDAIGYDFEATVATFSGKSRRLVGLIRDLASDPDQINALIEKIEY</sequence>
<reference evidence="1 2" key="1">
    <citation type="journal article" date="2016" name="Nat. Commun.">
        <title>Thousands of microbial genomes shed light on interconnected biogeochemical processes in an aquifer system.</title>
        <authorList>
            <person name="Anantharaman K."/>
            <person name="Brown C.T."/>
            <person name="Hug L.A."/>
            <person name="Sharon I."/>
            <person name="Castelle C.J."/>
            <person name="Probst A.J."/>
            <person name="Thomas B.C."/>
            <person name="Singh A."/>
            <person name="Wilkins M.J."/>
            <person name="Karaoz U."/>
            <person name="Brodie E.L."/>
            <person name="Williams K.H."/>
            <person name="Hubbard S.S."/>
            <person name="Banfield J.F."/>
        </authorList>
    </citation>
    <scope>NUCLEOTIDE SEQUENCE [LARGE SCALE GENOMIC DNA]</scope>
</reference>
<protein>
    <submittedName>
        <fullName evidence="1">Uncharacterized protein</fullName>
    </submittedName>
</protein>
<proteinExistence type="predicted"/>